<evidence type="ECO:0000256" key="3">
    <source>
        <dbReference type="ARBA" id="ARBA00004991"/>
    </source>
</evidence>
<evidence type="ECO:0000313" key="15">
    <source>
        <dbReference type="Proteomes" id="UP001497472"/>
    </source>
</evidence>
<keyword evidence="8" id="KW-0560">Oxidoreductase</keyword>
<reference evidence="14 15" key="1">
    <citation type="submission" date="2023-11" db="EMBL/GenBank/DDBJ databases">
        <authorList>
            <person name="Okamura Y."/>
        </authorList>
    </citation>
    <scope>NUCLEOTIDE SEQUENCE [LARGE SCALE GENOMIC DNA]</scope>
</reference>
<dbReference type="PRINTS" id="PR00081">
    <property type="entry name" value="GDHRDH"/>
</dbReference>
<evidence type="ECO:0000256" key="11">
    <source>
        <dbReference type="ARBA" id="ARBA00044737"/>
    </source>
</evidence>
<dbReference type="AlphaFoldDB" id="A0AAV1K3U1"/>
<evidence type="ECO:0000256" key="12">
    <source>
        <dbReference type="ARBA" id="ARBA00048930"/>
    </source>
</evidence>
<evidence type="ECO:0000313" key="14">
    <source>
        <dbReference type="EMBL" id="CAK1555294.1"/>
    </source>
</evidence>
<keyword evidence="13" id="KW-0812">Transmembrane</keyword>
<comment type="function">
    <text evidence="11">Catalyzes the reduction of 3'-oxosphinganine (3-ketodihydrosphingosine/KDS) to sphinganine (dihydrosphingosine/DHS), the second step of de novo sphingolipid biosynthesis.</text>
</comment>
<dbReference type="GO" id="GO:0005789">
    <property type="term" value="C:endoplasmic reticulum membrane"/>
    <property type="evidence" value="ECO:0007669"/>
    <property type="project" value="TreeGrafter"/>
</dbReference>
<sequence length="333" mass="36717">MLILFGIIIASISIFILFLYYSLDKKISYKDLNRKHVVITGGSSGIGKAVAIEAAELGASVTIIGRDKNKLQSVVDEIKSRHTIHSYQKIQYASLDVTSDYKSIEKCFTELEEYIGPIFMLINCAGMCICGQFENMNVDDIKQMIDLNYFGTAYPTRYVLPGMKKRNEGIIVFVSTEAALFGIYGYSAYGAAKWAVRGLAESVFMELVGTNVRLTLAFPPDTDTPGFKQEELTKPKETKLISGSGGLHSPTTVGKKMIADAMKGKSYSVFGLTGHILSLMYCGTIDSISQVLLQIVTLGFIRAIIILIVLSFHKIVRDGLKEKASKKHSEKDD</sequence>
<dbReference type="InterPro" id="IPR036291">
    <property type="entry name" value="NAD(P)-bd_dom_sf"/>
</dbReference>
<dbReference type="PANTHER" id="PTHR43550:SF3">
    <property type="entry name" value="3-KETODIHYDROSPHINGOSINE REDUCTASE"/>
    <property type="match status" value="1"/>
</dbReference>
<feature type="transmembrane region" description="Helical" evidence="13">
    <location>
        <begin position="266"/>
        <end position="285"/>
    </location>
</feature>
<evidence type="ECO:0000256" key="8">
    <source>
        <dbReference type="ARBA" id="ARBA00023002"/>
    </source>
</evidence>
<organism evidence="14 15">
    <name type="scientific">Leptosia nina</name>
    <dbReference type="NCBI Taxonomy" id="320188"/>
    <lineage>
        <taxon>Eukaryota</taxon>
        <taxon>Metazoa</taxon>
        <taxon>Ecdysozoa</taxon>
        <taxon>Arthropoda</taxon>
        <taxon>Hexapoda</taxon>
        <taxon>Insecta</taxon>
        <taxon>Pterygota</taxon>
        <taxon>Neoptera</taxon>
        <taxon>Endopterygota</taxon>
        <taxon>Lepidoptera</taxon>
        <taxon>Glossata</taxon>
        <taxon>Ditrysia</taxon>
        <taxon>Papilionoidea</taxon>
        <taxon>Pieridae</taxon>
        <taxon>Pierinae</taxon>
        <taxon>Leptosia</taxon>
    </lineage>
</organism>
<evidence type="ECO:0000256" key="7">
    <source>
        <dbReference type="ARBA" id="ARBA00022919"/>
    </source>
</evidence>
<keyword evidence="5" id="KW-0256">Endoplasmic reticulum</keyword>
<dbReference type="InterPro" id="IPR002347">
    <property type="entry name" value="SDR_fam"/>
</dbReference>
<dbReference type="Pfam" id="PF00106">
    <property type="entry name" value="adh_short"/>
    <property type="match status" value="1"/>
</dbReference>
<protein>
    <recommendedName>
        <fullName evidence="10">3-dehydrosphinganine reductase</fullName>
        <ecNumber evidence="10">1.1.1.102</ecNumber>
    </recommendedName>
</protein>
<comment type="caution">
    <text evidence="14">The sequence shown here is derived from an EMBL/GenBank/DDBJ whole genome shotgun (WGS) entry which is preliminary data.</text>
</comment>
<dbReference type="EMBL" id="CAVLEF010000280">
    <property type="protein sequence ID" value="CAK1555294.1"/>
    <property type="molecule type" value="Genomic_DNA"/>
</dbReference>
<accession>A0AAV1K3U1</accession>
<evidence type="ECO:0000256" key="5">
    <source>
        <dbReference type="ARBA" id="ARBA00022824"/>
    </source>
</evidence>
<feature type="transmembrane region" description="Helical" evidence="13">
    <location>
        <begin position="291"/>
        <end position="312"/>
    </location>
</feature>
<dbReference type="Proteomes" id="UP001497472">
    <property type="component" value="Unassembled WGS sequence"/>
</dbReference>
<evidence type="ECO:0000256" key="2">
    <source>
        <dbReference type="ARBA" id="ARBA00004760"/>
    </source>
</evidence>
<dbReference type="Gene3D" id="3.40.50.720">
    <property type="entry name" value="NAD(P)-binding Rossmann-like Domain"/>
    <property type="match status" value="1"/>
</dbReference>
<keyword evidence="13" id="KW-1133">Transmembrane helix</keyword>
<dbReference type="EC" id="1.1.1.102" evidence="10"/>
<comment type="subcellular location">
    <subcellularLocation>
        <location evidence="1">Endoplasmic reticulum</location>
    </subcellularLocation>
</comment>
<keyword evidence="9" id="KW-0443">Lipid metabolism</keyword>
<comment type="pathway">
    <text evidence="2">Lipid metabolism; sphingolipid metabolism.</text>
</comment>
<dbReference type="GO" id="GO:0030148">
    <property type="term" value="P:sphingolipid biosynthetic process"/>
    <property type="evidence" value="ECO:0007669"/>
    <property type="project" value="InterPro"/>
</dbReference>
<keyword evidence="7" id="KW-0746">Sphingolipid metabolism</keyword>
<gene>
    <name evidence="14" type="ORF">LNINA_LOCUS14122</name>
</gene>
<evidence type="ECO:0000256" key="1">
    <source>
        <dbReference type="ARBA" id="ARBA00004240"/>
    </source>
</evidence>
<comment type="similarity">
    <text evidence="4">Belongs to the short-chain dehydrogenases/reductases (SDR) family.</text>
</comment>
<evidence type="ECO:0000256" key="4">
    <source>
        <dbReference type="ARBA" id="ARBA00006484"/>
    </source>
</evidence>
<evidence type="ECO:0000256" key="10">
    <source>
        <dbReference type="ARBA" id="ARBA00026112"/>
    </source>
</evidence>
<evidence type="ECO:0000256" key="9">
    <source>
        <dbReference type="ARBA" id="ARBA00023098"/>
    </source>
</evidence>
<dbReference type="PANTHER" id="PTHR43550">
    <property type="entry name" value="3-KETODIHYDROSPHINGOSINE REDUCTASE"/>
    <property type="match status" value="1"/>
</dbReference>
<evidence type="ECO:0000256" key="13">
    <source>
        <dbReference type="SAM" id="Phobius"/>
    </source>
</evidence>
<comment type="pathway">
    <text evidence="3">Sphingolipid metabolism.</text>
</comment>
<keyword evidence="6" id="KW-0521">NADP</keyword>
<dbReference type="FunFam" id="3.40.50.720:FF:000165">
    <property type="entry name" value="3-ketodihydrosphingosine reductase"/>
    <property type="match status" value="1"/>
</dbReference>
<dbReference type="SUPFAM" id="SSF51735">
    <property type="entry name" value="NAD(P)-binding Rossmann-fold domains"/>
    <property type="match status" value="1"/>
</dbReference>
<dbReference type="CDD" id="cd08939">
    <property type="entry name" value="KDSR-like_SDR_c"/>
    <property type="match status" value="1"/>
</dbReference>
<comment type="catalytic activity">
    <reaction evidence="12">
        <text>sphinganine + NADP(+) = 3-oxosphinganine + NADPH + H(+)</text>
        <dbReference type="Rhea" id="RHEA:22640"/>
        <dbReference type="ChEBI" id="CHEBI:15378"/>
        <dbReference type="ChEBI" id="CHEBI:57783"/>
        <dbReference type="ChEBI" id="CHEBI:57817"/>
        <dbReference type="ChEBI" id="CHEBI:58299"/>
        <dbReference type="ChEBI" id="CHEBI:58349"/>
        <dbReference type="EC" id="1.1.1.102"/>
    </reaction>
    <physiologicalReaction direction="right-to-left" evidence="12">
        <dbReference type="Rhea" id="RHEA:22642"/>
    </physiologicalReaction>
</comment>
<dbReference type="GO" id="GO:0047560">
    <property type="term" value="F:3-dehydrosphinganine reductase activity"/>
    <property type="evidence" value="ECO:0007669"/>
    <property type="project" value="UniProtKB-EC"/>
</dbReference>
<dbReference type="GO" id="GO:0006666">
    <property type="term" value="P:3-keto-sphinganine metabolic process"/>
    <property type="evidence" value="ECO:0007669"/>
    <property type="project" value="InterPro"/>
</dbReference>
<feature type="transmembrane region" description="Helical" evidence="13">
    <location>
        <begin position="6"/>
        <end position="23"/>
    </location>
</feature>
<dbReference type="InterPro" id="IPR045022">
    <property type="entry name" value="KDSR-like"/>
</dbReference>
<proteinExistence type="inferred from homology"/>
<name>A0AAV1K3U1_9NEOP</name>
<evidence type="ECO:0000256" key="6">
    <source>
        <dbReference type="ARBA" id="ARBA00022857"/>
    </source>
</evidence>
<keyword evidence="13" id="KW-0472">Membrane</keyword>
<keyword evidence="15" id="KW-1185">Reference proteome</keyword>